<dbReference type="PROSITE" id="PS51257">
    <property type="entry name" value="PROKAR_LIPOPROTEIN"/>
    <property type="match status" value="1"/>
</dbReference>
<proteinExistence type="predicted"/>
<dbReference type="EMBL" id="FOPP01000008">
    <property type="protein sequence ID" value="SFH30137.1"/>
    <property type="molecule type" value="Genomic_DNA"/>
</dbReference>
<organism evidence="1 2">
    <name type="scientific">Pedobacter insulae</name>
    <dbReference type="NCBI Taxonomy" id="414048"/>
    <lineage>
        <taxon>Bacteria</taxon>
        <taxon>Pseudomonadati</taxon>
        <taxon>Bacteroidota</taxon>
        <taxon>Sphingobacteriia</taxon>
        <taxon>Sphingobacteriales</taxon>
        <taxon>Sphingobacteriaceae</taxon>
        <taxon>Pedobacter</taxon>
    </lineage>
</organism>
<dbReference type="STRING" id="414048.SAMN04489864_108150"/>
<dbReference type="Pfam" id="PF16437">
    <property type="entry name" value="DUF5034"/>
    <property type="match status" value="1"/>
</dbReference>
<evidence type="ECO:0008006" key="3">
    <source>
        <dbReference type="Google" id="ProtNLM"/>
    </source>
</evidence>
<dbReference type="AlphaFoldDB" id="A0A1I2YWW5"/>
<gene>
    <name evidence="1" type="ORF">SAMN04489864_108150</name>
</gene>
<dbReference type="OrthoDB" id="1443438at2"/>
<dbReference type="Proteomes" id="UP000199666">
    <property type="component" value="Unassembled WGS sequence"/>
</dbReference>
<evidence type="ECO:0000313" key="1">
    <source>
        <dbReference type="EMBL" id="SFH30137.1"/>
    </source>
</evidence>
<dbReference type="RefSeq" id="WP_090995504.1">
    <property type="nucleotide sequence ID" value="NZ_FOPP01000008.1"/>
</dbReference>
<accession>A0A1I2YWW5</accession>
<name>A0A1I2YWW5_9SPHI</name>
<dbReference type="InterPro" id="IPR032215">
    <property type="entry name" value="DUF5034"/>
</dbReference>
<protein>
    <recommendedName>
        <fullName evidence="3">DUF5034 domain-containing protein</fullName>
    </recommendedName>
</protein>
<evidence type="ECO:0000313" key="2">
    <source>
        <dbReference type="Proteomes" id="UP000199666"/>
    </source>
</evidence>
<sequence length="200" mass="22416">MIKKVLFVFGLALIVQTITGCVDCNCGPIRKIYITKTGLTLNALDSSLPQPMVSQTGVIASANFGFQLLLRTAHVAVRKQQVNWRLIQTAQACSCAEDDFISKEDVLSVEIFSNNDFDASHPKNTDLSVYFEVKNYKTMVPLAEYIKRIKDSNYLARTAFFEGIFLTNAPTINKMHKFRVKITLSDGRILEAETPEVELT</sequence>
<reference evidence="1 2" key="1">
    <citation type="submission" date="2016-10" db="EMBL/GenBank/DDBJ databases">
        <authorList>
            <person name="de Groot N.N."/>
        </authorList>
    </citation>
    <scope>NUCLEOTIDE SEQUENCE [LARGE SCALE GENOMIC DNA]</scope>
    <source>
        <strain evidence="1 2">DSM 18684</strain>
    </source>
</reference>
<keyword evidence="2" id="KW-1185">Reference proteome</keyword>